<keyword evidence="2" id="KW-1185">Reference proteome</keyword>
<comment type="caution">
    <text evidence="1">The sequence shown here is derived from an EMBL/GenBank/DDBJ whole genome shotgun (WGS) entry which is preliminary data.</text>
</comment>
<evidence type="ECO:0000313" key="1">
    <source>
        <dbReference type="EMBL" id="MBB4617446.1"/>
    </source>
</evidence>
<dbReference type="AlphaFoldDB" id="A0A7W7EXT7"/>
<organism evidence="1 2">
    <name type="scientific">Sphingomonas abaci</name>
    <dbReference type="NCBI Taxonomy" id="237611"/>
    <lineage>
        <taxon>Bacteria</taxon>
        <taxon>Pseudomonadati</taxon>
        <taxon>Pseudomonadota</taxon>
        <taxon>Alphaproteobacteria</taxon>
        <taxon>Sphingomonadales</taxon>
        <taxon>Sphingomonadaceae</taxon>
        <taxon>Sphingomonas</taxon>
    </lineage>
</organism>
<dbReference type="EMBL" id="JACHNY010000003">
    <property type="protein sequence ID" value="MBB4617446.1"/>
    <property type="molecule type" value="Genomic_DNA"/>
</dbReference>
<protein>
    <submittedName>
        <fullName evidence="1">Flagellar protein FlaF</fullName>
    </submittedName>
</protein>
<dbReference type="Pfam" id="PF07309">
    <property type="entry name" value="FlaF"/>
    <property type="match status" value="1"/>
</dbReference>
<keyword evidence="1" id="KW-0966">Cell projection</keyword>
<name>A0A7W7EXT7_9SPHN</name>
<dbReference type="InterPro" id="IPR010845">
    <property type="entry name" value="FlaF"/>
</dbReference>
<dbReference type="RefSeq" id="WP_184113307.1">
    <property type="nucleotide sequence ID" value="NZ_JACHNY010000003.1"/>
</dbReference>
<evidence type="ECO:0000313" key="2">
    <source>
        <dbReference type="Proteomes" id="UP000574769"/>
    </source>
</evidence>
<reference evidence="1 2" key="1">
    <citation type="submission" date="2020-08" db="EMBL/GenBank/DDBJ databases">
        <title>Genomic Encyclopedia of Type Strains, Phase IV (KMG-IV): sequencing the most valuable type-strain genomes for metagenomic binning, comparative biology and taxonomic classification.</title>
        <authorList>
            <person name="Goeker M."/>
        </authorList>
    </citation>
    <scope>NUCLEOTIDE SEQUENCE [LARGE SCALE GENOMIC DNA]</scope>
    <source>
        <strain evidence="1 2">DSM 15867</strain>
    </source>
</reference>
<proteinExistence type="predicted"/>
<dbReference type="Proteomes" id="UP000574769">
    <property type="component" value="Unassembled WGS sequence"/>
</dbReference>
<keyword evidence="1" id="KW-0969">Cilium</keyword>
<sequence length="117" mass="12740">MSLNAYQRARTIAETPRHTECRLIREITGEMIAARDAGVTGVALMPVLSRNREMWVVFQTDCSSPGNGLPAPVRAGIISLALWVGRYTSDVVASKDDIGALIDVNRMMIEGLEGTVH</sequence>
<keyword evidence="1" id="KW-0282">Flagellum</keyword>
<dbReference type="GO" id="GO:0044781">
    <property type="term" value="P:bacterial-type flagellum organization"/>
    <property type="evidence" value="ECO:0007669"/>
    <property type="project" value="InterPro"/>
</dbReference>
<accession>A0A7W7EXT7</accession>
<gene>
    <name evidence="1" type="ORF">GGQ96_001574</name>
</gene>